<evidence type="ECO:0000313" key="2">
    <source>
        <dbReference type="EMBL" id="GEQ13409.1"/>
    </source>
</evidence>
<protein>
    <recommendedName>
        <fullName evidence="4">Secreted protein</fullName>
    </recommendedName>
</protein>
<dbReference type="Proteomes" id="UP000321793">
    <property type="component" value="Unassembled WGS sequence"/>
</dbReference>
<accession>A0A512SZQ5</accession>
<dbReference type="RefSeq" id="WP_147063619.1">
    <property type="nucleotide sequence ID" value="NZ_BAABDN010000001.1"/>
</dbReference>
<reference evidence="2 3" key="1">
    <citation type="submission" date="2019-07" db="EMBL/GenBank/DDBJ databases">
        <title>Whole genome shotgun sequence of Knoellia locipacati NBRC 109775.</title>
        <authorList>
            <person name="Hosoyama A."/>
            <person name="Uohara A."/>
            <person name="Ohji S."/>
            <person name="Ichikawa N."/>
        </authorList>
    </citation>
    <scope>NUCLEOTIDE SEQUENCE [LARGE SCALE GENOMIC DNA]</scope>
    <source>
        <strain evidence="2 3">NBRC 109775</strain>
    </source>
</reference>
<feature type="signal peptide" evidence="1">
    <location>
        <begin position="1"/>
        <end position="23"/>
    </location>
</feature>
<evidence type="ECO:0000313" key="3">
    <source>
        <dbReference type="Proteomes" id="UP000321793"/>
    </source>
</evidence>
<dbReference type="AlphaFoldDB" id="A0A512SZQ5"/>
<organism evidence="2 3">
    <name type="scientific">Knoellia locipacati</name>
    <dbReference type="NCBI Taxonomy" id="882824"/>
    <lineage>
        <taxon>Bacteria</taxon>
        <taxon>Bacillati</taxon>
        <taxon>Actinomycetota</taxon>
        <taxon>Actinomycetes</taxon>
        <taxon>Micrococcales</taxon>
        <taxon>Intrasporangiaceae</taxon>
        <taxon>Knoellia</taxon>
    </lineage>
</organism>
<dbReference type="OrthoDB" id="4843725at2"/>
<name>A0A512SZQ5_9MICO</name>
<evidence type="ECO:0008006" key="4">
    <source>
        <dbReference type="Google" id="ProtNLM"/>
    </source>
</evidence>
<dbReference type="EMBL" id="BKBA01000004">
    <property type="protein sequence ID" value="GEQ13409.1"/>
    <property type="molecule type" value="Genomic_DNA"/>
</dbReference>
<evidence type="ECO:0000256" key="1">
    <source>
        <dbReference type="SAM" id="SignalP"/>
    </source>
</evidence>
<comment type="caution">
    <text evidence="2">The sequence shown here is derived from an EMBL/GenBank/DDBJ whole genome shotgun (WGS) entry which is preliminary data.</text>
</comment>
<feature type="chain" id="PRO_5021961987" description="Secreted protein" evidence="1">
    <location>
        <begin position="24"/>
        <end position="140"/>
    </location>
</feature>
<proteinExistence type="predicted"/>
<keyword evidence="1" id="KW-0732">Signal</keyword>
<keyword evidence="3" id="KW-1185">Reference proteome</keyword>
<sequence>MRTRLLGAAAAAALTAGVGIASAAPAHAAGFYTIKSASVGKYLSYTSFTDFTSFKPAPGVTYRYCVVGSGNTTANLQPQAYGTIVGFNSSSLVTRCTKSWKTPSNYGSTMWLAGAKNTKSGSVYISKVYVQRYTTGPVPV</sequence>
<gene>
    <name evidence="2" type="ORF">KLO01_14560</name>
</gene>